<dbReference type="PANTHER" id="PTHR21146:SF0">
    <property type="entry name" value="BLOC-1-RELATED COMPLEX SUBUNIT 8"/>
    <property type="match status" value="1"/>
</dbReference>
<dbReference type="OrthoDB" id="19830at2759"/>
<keyword evidence="4" id="KW-0458">Lysosome</keyword>
<evidence type="ECO:0000256" key="2">
    <source>
        <dbReference type="ARBA" id="ARBA00010463"/>
    </source>
</evidence>
<dbReference type="Proteomes" id="UP000187406">
    <property type="component" value="Unassembled WGS sequence"/>
</dbReference>
<dbReference type="PANTHER" id="PTHR21146">
    <property type="entry name" value="MEF2B PROTEIN"/>
    <property type="match status" value="1"/>
</dbReference>
<protein>
    <submittedName>
        <fullName evidence="6">Uncharacterized protein</fullName>
    </submittedName>
</protein>
<evidence type="ECO:0000256" key="3">
    <source>
        <dbReference type="ARBA" id="ARBA00023136"/>
    </source>
</evidence>
<feature type="compositionally biased region" description="Low complexity" evidence="5">
    <location>
        <begin position="70"/>
        <end position="82"/>
    </location>
</feature>
<keyword evidence="7" id="KW-1185">Reference proteome</keyword>
<comment type="caution">
    <text evidence="6">The sequence shown here is derived from an EMBL/GenBank/DDBJ whole genome shotgun (WGS) entry which is preliminary data.</text>
</comment>
<dbReference type="GO" id="GO:0005765">
    <property type="term" value="C:lysosomal membrane"/>
    <property type="evidence" value="ECO:0007669"/>
    <property type="project" value="UniProtKB-SubCell"/>
</dbReference>
<keyword evidence="3" id="KW-0472">Membrane</keyword>
<comment type="similarity">
    <text evidence="2">Belongs to the BORCS8 family.</text>
</comment>
<name>A0A1Q3D1U9_CEPFO</name>
<organism evidence="6 7">
    <name type="scientific">Cephalotus follicularis</name>
    <name type="common">Albany pitcher plant</name>
    <dbReference type="NCBI Taxonomy" id="3775"/>
    <lineage>
        <taxon>Eukaryota</taxon>
        <taxon>Viridiplantae</taxon>
        <taxon>Streptophyta</taxon>
        <taxon>Embryophyta</taxon>
        <taxon>Tracheophyta</taxon>
        <taxon>Spermatophyta</taxon>
        <taxon>Magnoliopsida</taxon>
        <taxon>eudicotyledons</taxon>
        <taxon>Gunneridae</taxon>
        <taxon>Pentapetalae</taxon>
        <taxon>rosids</taxon>
        <taxon>fabids</taxon>
        <taxon>Oxalidales</taxon>
        <taxon>Cephalotaceae</taxon>
        <taxon>Cephalotus</taxon>
    </lineage>
</organism>
<accession>A0A1Q3D1U9</accession>
<comment type="subcellular location">
    <subcellularLocation>
        <location evidence="1">Lysosome membrane</location>
    </subcellularLocation>
</comment>
<proteinExistence type="inferred from homology"/>
<sequence length="150" mass="16587">MGRTSSWGPVTWGRSSVYAQEDGEKGGNYFSTAFKSAKQKVGDLKWPQLDSEELMQSYSQKLLPYPTPPLSVASASTSSSVPEIEADELPLPSQAEGEPQEEVQSLPHPTDVLSVSETFEDFKADKEAKLNEWLEGTYGNDEEARRKEVV</sequence>
<dbReference type="EMBL" id="BDDD01003904">
    <property type="protein sequence ID" value="GAV86425.1"/>
    <property type="molecule type" value="Genomic_DNA"/>
</dbReference>
<evidence type="ECO:0000256" key="4">
    <source>
        <dbReference type="ARBA" id="ARBA00023228"/>
    </source>
</evidence>
<evidence type="ECO:0000313" key="7">
    <source>
        <dbReference type="Proteomes" id="UP000187406"/>
    </source>
</evidence>
<dbReference type="InterPro" id="IPR019320">
    <property type="entry name" value="BORCS8"/>
</dbReference>
<evidence type="ECO:0000256" key="5">
    <source>
        <dbReference type="SAM" id="MobiDB-lite"/>
    </source>
</evidence>
<evidence type="ECO:0000256" key="1">
    <source>
        <dbReference type="ARBA" id="ARBA00004656"/>
    </source>
</evidence>
<dbReference type="STRING" id="3775.A0A1Q3D1U9"/>
<gene>
    <name evidence="6" type="ORF">CFOL_v3_29856</name>
</gene>
<dbReference type="InParanoid" id="A0A1Q3D1U9"/>
<feature type="region of interest" description="Disordered" evidence="5">
    <location>
        <begin position="70"/>
        <end position="112"/>
    </location>
</feature>
<evidence type="ECO:0000313" key="6">
    <source>
        <dbReference type="EMBL" id="GAV86425.1"/>
    </source>
</evidence>
<reference evidence="7" key="1">
    <citation type="submission" date="2016-04" db="EMBL/GenBank/DDBJ databases">
        <title>Cephalotus genome sequencing.</title>
        <authorList>
            <person name="Fukushima K."/>
            <person name="Hasebe M."/>
            <person name="Fang X."/>
        </authorList>
    </citation>
    <scope>NUCLEOTIDE SEQUENCE [LARGE SCALE GENOMIC DNA]</scope>
    <source>
        <strain evidence="7">cv. St1</strain>
    </source>
</reference>
<dbReference type="AlphaFoldDB" id="A0A1Q3D1U9"/>